<accession>A2E1R4</accession>
<dbReference type="InParanoid" id="A2E1R4"/>
<evidence type="ECO:0000313" key="8">
    <source>
        <dbReference type="EMBL" id="EAY13393.1"/>
    </source>
</evidence>
<dbReference type="eggNOG" id="KOG0048">
    <property type="taxonomic scope" value="Eukaryota"/>
</dbReference>
<dbReference type="InterPro" id="IPR051575">
    <property type="entry name" value="Myb-like_DNA-bd"/>
</dbReference>
<evidence type="ECO:0000259" key="6">
    <source>
        <dbReference type="PROSITE" id="PS50090"/>
    </source>
</evidence>
<dbReference type="Pfam" id="PF13921">
    <property type="entry name" value="Myb_DNA-bind_6"/>
    <property type="match status" value="1"/>
</dbReference>
<dbReference type="OrthoDB" id="2143914at2759"/>
<evidence type="ECO:0000256" key="1">
    <source>
        <dbReference type="ARBA" id="ARBA00022737"/>
    </source>
</evidence>
<evidence type="ECO:0000256" key="4">
    <source>
        <dbReference type="ARBA" id="ARBA00023163"/>
    </source>
</evidence>
<dbReference type="AlphaFoldDB" id="A2E1R4"/>
<evidence type="ECO:0000313" key="9">
    <source>
        <dbReference type="Proteomes" id="UP000001542"/>
    </source>
</evidence>
<dbReference type="PANTHER" id="PTHR46621">
    <property type="entry name" value="SNRNA-ACTIVATING PROTEIN COMPLEX SUBUNIT 4"/>
    <property type="match status" value="1"/>
</dbReference>
<evidence type="ECO:0000256" key="2">
    <source>
        <dbReference type="ARBA" id="ARBA00023015"/>
    </source>
</evidence>
<feature type="domain" description="HTH myb-type" evidence="7">
    <location>
        <begin position="99"/>
        <end position="146"/>
    </location>
</feature>
<keyword evidence="9" id="KW-1185">Reference proteome</keyword>
<feature type="domain" description="HTH myb-type" evidence="7">
    <location>
        <begin position="41"/>
        <end position="95"/>
    </location>
</feature>
<proteinExistence type="predicted"/>
<dbReference type="KEGG" id="tva:4771372"/>
<dbReference type="Proteomes" id="UP000001542">
    <property type="component" value="Unassembled WGS sequence"/>
</dbReference>
<feature type="domain" description="Myb-like" evidence="6">
    <location>
        <begin position="92"/>
        <end position="142"/>
    </location>
</feature>
<dbReference type="SMART" id="SM00717">
    <property type="entry name" value="SANT"/>
    <property type="match status" value="2"/>
</dbReference>
<keyword evidence="3 8" id="KW-0238">DNA-binding</keyword>
<dbReference type="InterPro" id="IPR009057">
    <property type="entry name" value="Homeodomain-like_sf"/>
</dbReference>
<name>A2E1R4_TRIV3</name>
<dbReference type="VEuPathDB" id="TrichDB:TVAGG3_0304330"/>
<dbReference type="GO" id="GO:0000981">
    <property type="term" value="F:DNA-binding transcription factor activity, RNA polymerase II-specific"/>
    <property type="evidence" value="ECO:0000318"/>
    <property type="project" value="GO_Central"/>
</dbReference>
<dbReference type="Gene3D" id="1.10.10.60">
    <property type="entry name" value="Homeodomain-like"/>
    <property type="match status" value="2"/>
</dbReference>
<gene>
    <name evidence="8" type="ORF">TVAG_424250</name>
</gene>
<dbReference type="RefSeq" id="XP_001325616.1">
    <property type="nucleotide sequence ID" value="XM_001325581.1"/>
</dbReference>
<dbReference type="GO" id="GO:0000978">
    <property type="term" value="F:RNA polymerase II cis-regulatory region sequence-specific DNA binding"/>
    <property type="evidence" value="ECO:0000318"/>
    <property type="project" value="GO_Central"/>
</dbReference>
<dbReference type="VEuPathDB" id="TrichDB:TVAG_101370"/>
<dbReference type="EMBL" id="DS113286">
    <property type="protein sequence ID" value="EAY13393.1"/>
    <property type="molecule type" value="Genomic_DNA"/>
</dbReference>
<reference evidence="8" key="2">
    <citation type="journal article" date="2007" name="Science">
        <title>Draft genome sequence of the sexually transmitted pathogen Trichomonas vaginalis.</title>
        <authorList>
            <person name="Carlton J.M."/>
            <person name="Hirt R.P."/>
            <person name="Silva J.C."/>
            <person name="Delcher A.L."/>
            <person name="Schatz M."/>
            <person name="Zhao Q."/>
            <person name="Wortman J.R."/>
            <person name="Bidwell S.L."/>
            <person name="Alsmark U.C.M."/>
            <person name="Besteiro S."/>
            <person name="Sicheritz-Ponten T."/>
            <person name="Noel C.J."/>
            <person name="Dacks J.B."/>
            <person name="Foster P.G."/>
            <person name="Simillion C."/>
            <person name="Van de Peer Y."/>
            <person name="Miranda-Saavedra D."/>
            <person name="Barton G.J."/>
            <person name="Westrop G.D."/>
            <person name="Mueller S."/>
            <person name="Dessi D."/>
            <person name="Fiori P.L."/>
            <person name="Ren Q."/>
            <person name="Paulsen I."/>
            <person name="Zhang H."/>
            <person name="Bastida-Corcuera F.D."/>
            <person name="Simoes-Barbosa A."/>
            <person name="Brown M.T."/>
            <person name="Hayes R.D."/>
            <person name="Mukherjee M."/>
            <person name="Okumura C.Y."/>
            <person name="Schneider R."/>
            <person name="Smith A.J."/>
            <person name="Vanacova S."/>
            <person name="Villalvazo M."/>
            <person name="Haas B.J."/>
            <person name="Pertea M."/>
            <person name="Feldblyum T.V."/>
            <person name="Utterback T.R."/>
            <person name="Shu C.L."/>
            <person name="Osoegawa K."/>
            <person name="de Jong P.J."/>
            <person name="Hrdy I."/>
            <person name="Horvathova L."/>
            <person name="Zubacova Z."/>
            <person name="Dolezal P."/>
            <person name="Malik S.B."/>
            <person name="Logsdon J.M. Jr."/>
            <person name="Henze K."/>
            <person name="Gupta A."/>
            <person name="Wang C.C."/>
            <person name="Dunne R.L."/>
            <person name="Upcroft J.A."/>
            <person name="Upcroft P."/>
            <person name="White O."/>
            <person name="Salzberg S.L."/>
            <person name="Tang P."/>
            <person name="Chiu C.-H."/>
            <person name="Lee Y.-S."/>
            <person name="Embley T.M."/>
            <person name="Coombs G.H."/>
            <person name="Mottram J.C."/>
            <person name="Tachezy J."/>
            <person name="Fraser-Liggett C.M."/>
            <person name="Johnson P.J."/>
        </authorList>
    </citation>
    <scope>NUCLEOTIDE SEQUENCE [LARGE SCALE GENOMIC DNA]</scope>
    <source>
        <strain evidence="8">G3</strain>
    </source>
</reference>
<evidence type="ECO:0000256" key="3">
    <source>
        <dbReference type="ARBA" id="ARBA00023125"/>
    </source>
</evidence>
<dbReference type="InterPro" id="IPR017930">
    <property type="entry name" value="Myb_dom"/>
</dbReference>
<dbReference type="PROSITE" id="PS50090">
    <property type="entry name" value="MYB_LIKE"/>
    <property type="match status" value="2"/>
</dbReference>
<dbReference type="FunFam" id="1.10.10.60:FF:000010">
    <property type="entry name" value="Transcriptional activator Myb isoform A"/>
    <property type="match status" value="1"/>
</dbReference>
<reference evidence="8" key="1">
    <citation type="submission" date="2006-10" db="EMBL/GenBank/DDBJ databases">
        <authorList>
            <person name="Amadeo P."/>
            <person name="Zhao Q."/>
            <person name="Wortman J."/>
            <person name="Fraser-Liggett C."/>
            <person name="Carlton J."/>
        </authorList>
    </citation>
    <scope>NUCLEOTIDE SEQUENCE</scope>
    <source>
        <strain evidence="8">G3</strain>
    </source>
</reference>
<keyword evidence="5" id="KW-0539">Nucleus</keyword>
<feature type="domain" description="Myb-like" evidence="6">
    <location>
        <begin position="40"/>
        <end position="91"/>
    </location>
</feature>
<keyword evidence="1" id="KW-0677">Repeat</keyword>
<dbReference type="SMR" id="A2E1R4"/>
<dbReference type="GO" id="GO:0006355">
    <property type="term" value="P:regulation of DNA-templated transcription"/>
    <property type="evidence" value="ECO:0000318"/>
    <property type="project" value="GO_Central"/>
</dbReference>
<dbReference type="GO" id="GO:0005634">
    <property type="term" value="C:nucleus"/>
    <property type="evidence" value="ECO:0000318"/>
    <property type="project" value="GO_Central"/>
</dbReference>
<dbReference type="CDD" id="cd00167">
    <property type="entry name" value="SANT"/>
    <property type="match status" value="2"/>
</dbReference>
<sequence>MSDCRYMLPPIESIMPSMGNFQPFIIVPQQTQPVVVVEAPKTTKKMKFTPEEDKKLCSLIRQYGSNDWIHISELMKTRNPRQCRERWNNYLNPNLRDDPWTIEEDKLLIAKYREFGTHWSKISKFFAHRSDNAIRNRWQMLLRQSERRYQSSSSSSMSDA</sequence>
<dbReference type="PROSITE" id="PS51294">
    <property type="entry name" value="HTH_MYB"/>
    <property type="match status" value="2"/>
</dbReference>
<evidence type="ECO:0000256" key="5">
    <source>
        <dbReference type="ARBA" id="ARBA00023242"/>
    </source>
</evidence>
<dbReference type="PANTHER" id="PTHR46621:SF1">
    <property type="entry name" value="SNRNA-ACTIVATING PROTEIN COMPLEX SUBUNIT 4"/>
    <property type="match status" value="1"/>
</dbReference>
<evidence type="ECO:0000259" key="7">
    <source>
        <dbReference type="PROSITE" id="PS51294"/>
    </source>
</evidence>
<protein>
    <submittedName>
        <fullName evidence="8">Myb-like DNA-binding domain containing protein</fullName>
    </submittedName>
</protein>
<dbReference type="SUPFAM" id="SSF46689">
    <property type="entry name" value="Homeodomain-like"/>
    <property type="match status" value="1"/>
</dbReference>
<dbReference type="STRING" id="5722.A2E1R4"/>
<organism evidence="8 9">
    <name type="scientific">Trichomonas vaginalis (strain ATCC PRA-98 / G3)</name>
    <dbReference type="NCBI Taxonomy" id="412133"/>
    <lineage>
        <taxon>Eukaryota</taxon>
        <taxon>Metamonada</taxon>
        <taxon>Parabasalia</taxon>
        <taxon>Trichomonadida</taxon>
        <taxon>Trichomonadidae</taxon>
        <taxon>Trichomonas</taxon>
    </lineage>
</organism>
<keyword evidence="2" id="KW-0805">Transcription regulation</keyword>
<keyword evidence="4" id="KW-0804">Transcription</keyword>
<dbReference type="InterPro" id="IPR001005">
    <property type="entry name" value="SANT/Myb"/>
</dbReference>